<gene>
    <name evidence="1" type="ORF">DSO57_1018329</name>
</gene>
<name>A0ACC2RVR7_9FUNG</name>
<protein>
    <submittedName>
        <fullName evidence="1">Uncharacterized protein</fullName>
    </submittedName>
</protein>
<evidence type="ECO:0000313" key="2">
    <source>
        <dbReference type="Proteomes" id="UP001165960"/>
    </source>
</evidence>
<accession>A0ACC2RVR7</accession>
<keyword evidence="2" id="KW-1185">Reference proteome</keyword>
<dbReference type="EMBL" id="QTSX02006469">
    <property type="protein sequence ID" value="KAJ9054070.1"/>
    <property type="molecule type" value="Genomic_DNA"/>
</dbReference>
<reference evidence="1" key="1">
    <citation type="submission" date="2022-04" db="EMBL/GenBank/DDBJ databases">
        <title>Genome of the entomopathogenic fungus Entomophthora muscae.</title>
        <authorList>
            <person name="Elya C."/>
            <person name="Lovett B.R."/>
            <person name="Lee E."/>
            <person name="Macias A.M."/>
            <person name="Hajek A.E."/>
            <person name="De Bivort B.L."/>
            <person name="Kasson M.T."/>
            <person name="De Fine Licht H.H."/>
            <person name="Stajich J.E."/>
        </authorList>
    </citation>
    <scope>NUCLEOTIDE SEQUENCE</scope>
    <source>
        <strain evidence="1">Berkeley</strain>
    </source>
</reference>
<sequence length="117" mass="13729">MIFIASLLLMGCTCYNQESEEACIDKTFDLVRKECRDHACAVMRAGQTVSSISPGWYLYEPECTYYGYEVIAFCIPMSYQSAWIKQTQEDGPKYWRYQSNHFIQENDRITFKTNPME</sequence>
<proteinExistence type="predicted"/>
<organism evidence="1 2">
    <name type="scientific">Entomophthora muscae</name>
    <dbReference type="NCBI Taxonomy" id="34485"/>
    <lineage>
        <taxon>Eukaryota</taxon>
        <taxon>Fungi</taxon>
        <taxon>Fungi incertae sedis</taxon>
        <taxon>Zoopagomycota</taxon>
        <taxon>Entomophthoromycotina</taxon>
        <taxon>Entomophthoromycetes</taxon>
        <taxon>Entomophthorales</taxon>
        <taxon>Entomophthoraceae</taxon>
        <taxon>Entomophthora</taxon>
    </lineage>
</organism>
<evidence type="ECO:0000313" key="1">
    <source>
        <dbReference type="EMBL" id="KAJ9054070.1"/>
    </source>
</evidence>
<dbReference type="Proteomes" id="UP001165960">
    <property type="component" value="Unassembled WGS sequence"/>
</dbReference>
<comment type="caution">
    <text evidence="1">The sequence shown here is derived from an EMBL/GenBank/DDBJ whole genome shotgun (WGS) entry which is preliminary data.</text>
</comment>